<evidence type="ECO:0000256" key="7">
    <source>
        <dbReference type="PROSITE-ProRule" id="PRU00221"/>
    </source>
</evidence>
<reference evidence="10" key="1">
    <citation type="submission" date="2020-11" db="EMBL/GenBank/DDBJ databases">
        <title>Kefir isolates.</title>
        <authorList>
            <person name="Marcisauskas S."/>
            <person name="Kim Y."/>
            <person name="Blasche S."/>
        </authorList>
    </citation>
    <scope>NUCLEOTIDE SEQUENCE</scope>
    <source>
        <strain evidence="10">Olga-1</strain>
    </source>
</reference>
<evidence type="ECO:0000256" key="2">
    <source>
        <dbReference type="ARBA" id="ARBA00022574"/>
    </source>
</evidence>
<evidence type="ECO:0000313" key="11">
    <source>
        <dbReference type="Proteomes" id="UP000697127"/>
    </source>
</evidence>
<dbReference type="SUPFAM" id="SSF53187">
    <property type="entry name" value="Zn-dependent exopeptidases"/>
    <property type="match status" value="1"/>
</dbReference>
<dbReference type="PROSITE" id="PS50294">
    <property type="entry name" value="WD_REPEATS_REGION"/>
    <property type="match status" value="1"/>
</dbReference>
<dbReference type="InterPro" id="IPR051458">
    <property type="entry name" value="Cyt/Met_Dipeptidase"/>
</dbReference>
<keyword evidence="2 7" id="KW-0853">WD repeat</keyword>
<evidence type="ECO:0000256" key="5">
    <source>
        <dbReference type="ARBA" id="ARBA00022737"/>
    </source>
</evidence>
<evidence type="ECO:0000256" key="6">
    <source>
        <dbReference type="ARBA" id="ARBA00022801"/>
    </source>
</evidence>
<evidence type="ECO:0000256" key="3">
    <source>
        <dbReference type="ARBA" id="ARBA00022670"/>
    </source>
</evidence>
<protein>
    <recommendedName>
        <fullName evidence="9">Peptidase M20 dimerisation domain-containing protein</fullName>
    </recommendedName>
</protein>
<sequence length="966" mass="108082">MPPPSSTSISKSRSTSSTPISNLSPKNQYAELSSFNYHHEFTDSNTNMTKDHSSLFKRSLLHKWNYKHSILCMVASPRRRLLFCGTQESSIIVLDLITFQKKFEIPTHVGSVLCLHLSDCENILFSGGSDSLVKVWKIKDKTSRHPSYTSENITDSSYDSFIQLIPTHTIYSLLDIGDIFSITWIDEIKSVFIGAQNASLSFVQLDTEINGSADDHLQFMPSNRFDRFFDSEGTKKANFKAISVSSSPLTSSFAELSSSTSNTNHPIKVIQVPPENIISYAHNGYLYAIDFITISDPLTSPIAHSIAEKYRHIIVSAGGDGEIKLWGYADSTLTFLRSLSHPKIDSIFSLTISPTTLNIYAGSSDGNVSIWDLTTFQMLKIFQIDENNVYTLALSPLVNDATPRWLLMGTEFGITKRILSSSSDIVIKTYSDIETSTCVRVTKNDPCLTLITFAVDNESYLVSAGSDKTISLWSLESMSNSCVTSNVTTHSGNILSTKYPKDLTTYLTNEKFLQILGELISFKSVSKQPDLYMADCRNCANYLTLLFKSFGASQTQLFPIPNGNPIVHAIFKANSSKAQASNYDVPRILWYGHYDVIPASHSTWETPPFVMTPCNGYLYGRGTTDNKGPLLVSIFAIAELHSRGELDSDVVFLIEGEEEAGSWGFQNAVLENQFSISDNGKPIDWILLSNSYWLDDKTPALNYGLRGKIEISLNVWSDKPDLHSGVDGGVVIEPSMDLVKLLGKLVDRDQILIPGFEEIYRKNKSPYNKEDNLKYLEDWEIPLYEEIAKRVIDVDINELIRKWRLPSLSLHKIEMSGPDNGSVISQKAEAKLSIRIIPGQELESVKESFIEYVNKCFGELHSTNHIEVKIMYEAEPWLGDVNNLAYKTLRSCLKEEWGVDPIFVREGGSIPSVRFLEKVFACSAVHVPTGQSSDNAHLNNERVRILNLLKSKEIIKKAANRLPKLV</sequence>
<dbReference type="InterPro" id="IPR017149">
    <property type="entry name" value="GSH_degradosome_Dug2"/>
</dbReference>
<feature type="domain" description="Peptidase M20 dimerisation" evidence="9">
    <location>
        <begin position="704"/>
        <end position="855"/>
    </location>
</feature>
<keyword evidence="6" id="KW-0378">Hydrolase</keyword>
<dbReference type="PROSITE" id="PS00678">
    <property type="entry name" value="WD_REPEATS_1"/>
    <property type="match status" value="1"/>
</dbReference>
<gene>
    <name evidence="10" type="ORF">C6P40_003533</name>
</gene>
<evidence type="ECO:0000259" key="9">
    <source>
        <dbReference type="Pfam" id="PF07687"/>
    </source>
</evidence>
<dbReference type="InterPro" id="IPR020472">
    <property type="entry name" value="WD40_PAC1"/>
</dbReference>
<dbReference type="GO" id="GO:0006751">
    <property type="term" value="P:glutathione catabolic process"/>
    <property type="evidence" value="ECO:0007669"/>
    <property type="project" value="InterPro"/>
</dbReference>
<evidence type="ECO:0000256" key="4">
    <source>
        <dbReference type="ARBA" id="ARBA00022723"/>
    </source>
</evidence>
<dbReference type="PROSITE" id="PS50082">
    <property type="entry name" value="WD_REPEATS_2"/>
    <property type="match status" value="3"/>
</dbReference>
<feature type="region of interest" description="Disordered" evidence="8">
    <location>
        <begin position="1"/>
        <end position="25"/>
    </location>
</feature>
<name>A0A9P6WQD3_9ASCO</name>
<keyword evidence="4" id="KW-0479">Metal-binding</keyword>
<dbReference type="GO" id="GO:0006508">
    <property type="term" value="P:proteolysis"/>
    <property type="evidence" value="ECO:0007669"/>
    <property type="project" value="UniProtKB-KW"/>
</dbReference>
<dbReference type="Gene3D" id="3.40.630.10">
    <property type="entry name" value="Zn peptidases"/>
    <property type="match status" value="1"/>
</dbReference>
<dbReference type="PANTHER" id="PTHR43270:SF8">
    <property type="entry name" value="DI- AND TRIPEPTIDASE DUG2-RELATED"/>
    <property type="match status" value="1"/>
</dbReference>
<comment type="similarity">
    <text evidence="1">Belongs to the peptidase M20A family.</text>
</comment>
<dbReference type="Proteomes" id="UP000697127">
    <property type="component" value="Unassembled WGS sequence"/>
</dbReference>
<dbReference type="InterPro" id="IPR001680">
    <property type="entry name" value="WD40_rpt"/>
</dbReference>
<feature type="repeat" description="WD" evidence="7">
    <location>
        <begin position="457"/>
        <end position="483"/>
    </location>
</feature>
<dbReference type="InterPro" id="IPR036322">
    <property type="entry name" value="WD40_repeat_dom_sf"/>
</dbReference>
<dbReference type="PANTHER" id="PTHR43270">
    <property type="entry name" value="BETA-ALA-HIS DIPEPTIDASE"/>
    <property type="match status" value="1"/>
</dbReference>
<accession>A0A9P6WQD3</accession>
<comment type="caution">
    <text evidence="10">The sequence shown here is derived from an EMBL/GenBank/DDBJ whole genome shotgun (WGS) entry which is preliminary data.</text>
</comment>
<dbReference type="InterPro" id="IPR002933">
    <property type="entry name" value="Peptidase_M20"/>
</dbReference>
<dbReference type="PIRSF" id="PIRSF037237">
    <property type="entry name" value="Peptidase_WD_repeats_DUG2"/>
    <property type="match status" value="1"/>
</dbReference>
<dbReference type="Gene3D" id="3.30.70.360">
    <property type="match status" value="1"/>
</dbReference>
<dbReference type="GO" id="GO:0046872">
    <property type="term" value="F:metal ion binding"/>
    <property type="evidence" value="ECO:0007669"/>
    <property type="project" value="UniProtKB-KW"/>
</dbReference>
<dbReference type="Gene3D" id="2.130.10.10">
    <property type="entry name" value="YVTN repeat-like/Quinoprotein amine dehydrogenase"/>
    <property type="match status" value="2"/>
</dbReference>
<dbReference type="Pfam" id="PF00400">
    <property type="entry name" value="WD40"/>
    <property type="match status" value="2"/>
</dbReference>
<organism evidence="10 11">
    <name type="scientific">Pichia californica</name>
    <dbReference type="NCBI Taxonomy" id="460514"/>
    <lineage>
        <taxon>Eukaryota</taxon>
        <taxon>Fungi</taxon>
        <taxon>Dikarya</taxon>
        <taxon>Ascomycota</taxon>
        <taxon>Saccharomycotina</taxon>
        <taxon>Pichiomycetes</taxon>
        <taxon>Pichiales</taxon>
        <taxon>Pichiaceae</taxon>
        <taxon>Pichia</taxon>
    </lineage>
</organism>
<evidence type="ECO:0000313" key="10">
    <source>
        <dbReference type="EMBL" id="KAG0690223.1"/>
    </source>
</evidence>
<dbReference type="GO" id="GO:0008233">
    <property type="term" value="F:peptidase activity"/>
    <property type="evidence" value="ECO:0007669"/>
    <property type="project" value="UniProtKB-KW"/>
</dbReference>
<dbReference type="SMART" id="SM00320">
    <property type="entry name" value="WD40"/>
    <property type="match status" value="6"/>
</dbReference>
<evidence type="ECO:0000256" key="1">
    <source>
        <dbReference type="ARBA" id="ARBA00006247"/>
    </source>
</evidence>
<dbReference type="EMBL" id="PUHW01000040">
    <property type="protein sequence ID" value="KAG0690223.1"/>
    <property type="molecule type" value="Genomic_DNA"/>
</dbReference>
<dbReference type="SUPFAM" id="SSF50978">
    <property type="entry name" value="WD40 repeat-like"/>
    <property type="match status" value="1"/>
</dbReference>
<dbReference type="InterPro" id="IPR015943">
    <property type="entry name" value="WD40/YVTN_repeat-like_dom_sf"/>
</dbReference>
<dbReference type="InterPro" id="IPR011650">
    <property type="entry name" value="Peptidase_M20_dimer"/>
</dbReference>
<dbReference type="AlphaFoldDB" id="A0A9P6WQD3"/>
<keyword evidence="3" id="KW-0645">Protease</keyword>
<proteinExistence type="inferred from homology"/>
<feature type="repeat" description="WD" evidence="7">
    <location>
        <begin position="345"/>
        <end position="381"/>
    </location>
</feature>
<keyword evidence="11" id="KW-1185">Reference proteome</keyword>
<evidence type="ECO:0000256" key="8">
    <source>
        <dbReference type="SAM" id="MobiDB-lite"/>
    </source>
</evidence>
<dbReference type="Pfam" id="PF01546">
    <property type="entry name" value="Peptidase_M20"/>
    <property type="match status" value="1"/>
</dbReference>
<dbReference type="Pfam" id="PF07687">
    <property type="entry name" value="M20_dimer"/>
    <property type="match status" value="1"/>
</dbReference>
<dbReference type="InterPro" id="IPR019775">
    <property type="entry name" value="WD40_repeat_CS"/>
</dbReference>
<feature type="repeat" description="WD" evidence="7">
    <location>
        <begin position="105"/>
        <end position="146"/>
    </location>
</feature>
<dbReference type="PRINTS" id="PR00320">
    <property type="entry name" value="GPROTEINBRPT"/>
</dbReference>
<keyword evidence="5" id="KW-0677">Repeat</keyword>